<dbReference type="PANTHER" id="PTHR22878:SF63">
    <property type="entry name" value="DYNEIN AXONEMAL HEAVY CHAIN 10"/>
    <property type="match status" value="1"/>
</dbReference>
<dbReference type="EMBL" id="CAXKWB010032918">
    <property type="protein sequence ID" value="CAL4142073.1"/>
    <property type="molecule type" value="Genomic_DNA"/>
</dbReference>
<dbReference type="Gene3D" id="3.40.50.300">
    <property type="entry name" value="P-loop containing nucleotide triphosphate hydrolases"/>
    <property type="match status" value="1"/>
</dbReference>
<evidence type="ECO:0000259" key="1">
    <source>
        <dbReference type="Pfam" id="PF12781"/>
    </source>
</evidence>
<dbReference type="GO" id="GO:0051959">
    <property type="term" value="F:dynein light intermediate chain binding"/>
    <property type="evidence" value="ECO:0007669"/>
    <property type="project" value="InterPro"/>
</dbReference>
<feature type="non-terminal residue" evidence="2">
    <location>
        <position position="1"/>
    </location>
</feature>
<sequence>ENLPESVDPMLDPLIGKNLIKKGQALKIGDREIEYNPNFKLILQTKLSNPHYKPELQAQCTLINFTVTRDGLEEQLLAEVVKAERPDLEETKYKLTKQQNDFKIELKKLEDDLLCRLSSAGGNFLGDYTLVENLEHTKAM</sequence>
<feature type="non-terminal residue" evidence="2">
    <location>
        <position position="140"/>
    </location>
</feature>
<dbReference type="GO" id="GO:0030286">
    <property type="term" value="C:dynein complex"/>
    <property type="evidence" value="ECO:0007669"/>
    <property type="project" value="InterPro"/>
</dbReference>
<keyword evidence="3" id="KW-1185">Reference proteome</keyword>
<dbReference type="AlphaFoldDB" id="A0AAV2RVC5"/>
<dbReference type="GO" id="GO:0007018">
    <property type="term" value="P:microtubule-based movement"/>
    <property type="evidence" value="ECO:0007669"/>
    <property type="project" value="InterPro"/>
</dbReference>
<dbReference type="InterPro" id="IPR035706">
    <property type="entry name" value="AAA_9"/>
</dbReference>
<reference evidence="2 3" key="1">
    <citation type="submission" date="2024-05" db="EMBL/GenBank/DDBJ databases">
        <authorList>
            <person name="Wallberg A."/>
        </authorList>
    </citation>
    <scope>NUCLEOTIDE SEQUENCE [LARGE SCALE GENOMIC DNA]</scope>
</reference>
<organism evidence="2 3">
    <name type="scientific">Meganyctiphanes norvegica</name>
    <name type="common">Northern krill</name>
    <name type="synonym">Thysanopoda norvegica</name>
    <dbReference type="NCBI Taxonomy" id="48144"/>
    <lineage>
        <taxon>Eukaryota</taxon>
        <taxon>Metazoa</taxon>
        <taxon>Ecdysozoa</taxon>
        <taxon>Arthropoda</taxon>
        <taxon>Crustacea</taxon>
        <taxon>Multicrustacea</taxon>
        <taxon>Malacostraca</taxon>
        <taxon>Eumalacostraca</taxon>
        <taxon>Eucarida</taxon>
        <taxon>Euphausiacea</taxon>
        <taxon>Euphausiidae</taxon>
        <taxon>Meganyctiphanes</taxon>
    </lineage>
</organism>
<dbReference type="GO" id="GO:0045505">
    <property type="term" value="F:dynein intermediate chain binding"/>
    <property type="evidence" value="ECO:0007669"/>
    <property type="project" value="InterPro"/>
</dbReference>
<proteinExistence type="predicted"/>
<dbReference type="Gene3D" id="6.10.140.1060">
    <property type="match status" value="1"/>
</dbReference>
<dbReference type="InterPro" id="IPR027417">
    <property type="entry name" value="P-loop_NTPase"/>
</dbReference>
<dbReference type="PANTHER" id="PTHR22878">
    <property type="entry name" value="DYNEIN HEAVY CHAIN 6, AXONEMAL-LIKE-RELATED"/>
    <property type="match status" value="1"/>
</dbReference>
<comment type="caution">
    <text evidence="2">The sequence shown here is derived from an EMBL/GenBank/DDBJ whole genome shotgun (WGS) entry which is preliminary data.</text>
</comment>
<feature type="domain" description="Dynein heavy chain ATP-binding dynein motor region" evidence="1">
    <location>
        <begin position="1"/>
        <end position="139"/>
    </location>
</feature>
<dbReference type="Proteomes" id="UP001497623">
    <property type="component" value="Unassembled WGS sequence"/>
</dbReference>
<dbReference type="Pfam" id="PF12781">
    <property type="entry name" value="AAA_9"/>
    <property type="match status" value="1"/>
</dbReference>
<protein>
    <recommendedName>
        <fullName evidence="1">Dynein heavy chain ATP-binding dynein motor region domain-containing protein</fullName>
    </recommendedName>
</protein>
<name>A0AAV2RVC5_MEGNR</name>
<evidence type="ECO:0000313" key="3">
    <source>
        <dbReference type="Proteomes" id="UP001497623"/>
    </source>
</evidence>
<accession>A0AAV2RVC5</accession>
<evidence type="ECO:0000313" key="2">
    <source>
        <dbReference type="EMBL" id="CAL4142073.1"/>
    </source>
</evidence>
<dbReference type="InterPro" id="IPR026983">
    <property type="entry name" value="DHC"/>
</dbReference>
<gene>
    <name evidence="2" type="ORF">MNOR_LOCUS28996</name>
</gene>